<dbReference type="PROSITE" id="PS50054">
    <property type="entry name" value="TYR_PHOSPHATASE_DUAL"/>
    <property type="match status" value="1"/>
</dbReference>
<dbReference type="PROSITE" id="PS00383">
    <property type="entry name" value="TYR_PHOSPHATASE_1"/>
    <property type="match status" value="1"/>
</dbReference>
<dbReference type="InterPro" id="IPR016130">
    <property type="entry name" value="Tyr_Pase_AS"/>
</dbReference>
<dbReference type="EMBL" id="JAGTTL010000030">
    <property type="protein sequence ID" value="KAK6297923.1"/>
    <property type="molecule type" value="Genomic_DNA"/>
</dbReference>
<dbReference type="InterPro" id="IPR035437">
    <property type="entry name" value="SNase_OB-fold_sf"/>
</dbReference>
<dbReference type="GO" id="GO:0005737">
    <property type="term" value="C:cytoplasm"/>
    <property type="evidence" value="ECO:0007669"/>
    <property type="project" value="TreeGrafter"/>
</dbReference>
<comment type="catalytic activity">
    <reaction evidence="9">
        <text>O-phospho-L-tyrosyl-[protein] + H2O = L-tyrosyl-[protein] + phosphate</text>
        <dbReference type="Rhea" id="RHEA:10684"/>
        <dbReference type="Rhea" id="RHEA-COMP:10136"/>
        <dbReference type="Rhea" id="RHEA-COMP:20101"/>
        <dbReference type="ChEBI" id="CHEBI:15377"/>
        <dbReference type="ChEBI" id="CHEBI:43474"/>
        <dbReference type="ChEBI" id="CHEBI:46858"/>
        <dbReference type="ChEBI" id="CHEBI:61978"/>
        <dbReference type="EC" id="3.1.3.48"/>
    </reaction>
</comment>
<accession>A0AAN8KTU4</accession>
<reference evidence="15 16" key="1">
    <citation type="submission" date="2021-04" db="EMBL/GenBank/DDBJ databases">
        <authorList>
            <person name="De Guttry C."/>
            <person name="Zahm M."/>
            <person name="Klopp C."/>
            <person name="Cabau C."/>
            <person name="Louis A."/>
            <person name="Berthelot C."/>
            <person name="Parey E."/>
            <person name="Roest Crollius H."/>
            <person name="Montfort J."/>
            <person name="Robinson-Rechavi M."/>
            <person name="Bucao C."/>
            <person name="Bouchez O."/>
            <person name="Gislard M."/>
            <person name="Lluch J."/>
            <person name="Milhes M."/>
            <person name="Lampietro C."/>
            <person name="Lopez Roques C."/>
            <person name="Donnadieu C."/>
            <person name="Braasch I."/>
            <person name="Desvignes T."/>
            <person name="Postlethwait J."/>
            <person name="Bobe J."/>
            <person name="Wedekind C."/>
            <person name="Guiguen Y."/>
        </authorList>
    </citation>
    <scope>NUCLEOTIDE SEQUENCE [LARGE SCALE GENOMIC DNA]</scope>
    <source>
        <strain evidence="15">Cs_M1</strain>
        <tissue evidence="15">Blood</tissue>
    </source>
</reference>
<dbReference type="SUPFAM" id="SSF52799">
    <property type="entry name" value="(Phosphotyrosine protein) phosphatases II"/>
    <property type="match status" value="1"/>
</dbReference>
<evidence type="ECO:0000259" key="12">
    <source>
        <dbReference type="PROSITE" id="PS50056"/>
    </source>
</evidence>
<keyword evidence="4" id="KW-0378">Hydrolase</keyword>
<feature type="region of interest" description="Disordered" evidence="10">
    <location>
        <begin position="46"/>
        <end position="99"/>
    </location>
</feature>
<dbReference type="Gene3D" id="2.40.50.90">
    <property type="match status" value="1"/>
</dbReference>
<dbReference type="PROSITE" id="PS50056">
    <property type="entry name" value="TYR_PHOSPHATASE_2"/>
    <property type="match status" value="1"/>
</dbReference>
<gene>
    <name evidence="15" type="ORF">J4Q44_G00309780</name>
</gene>
<evidence type="ECO:0000256" key="8">
    <source>
        <dbReference type="ARBA" id="ARBA00048336"/>
    </source>
</evidence>
<dbReference type="GO" id="GO:0004722">
    <property type="term" value="F:protein serine/threonine phosphatase activity"/>
    <property type="evidence" value="ECO:0007669"/>
    <property type="project" value="UniProtKB-EC"/>
</dbReference>
<dbReference type="GO" id="GO:0001706">
    <property type="term" value="P:endoderm formation"/>
    <property type="evidence" value="ECO:0007669"/>
    <property type="project" value="TreeGrafter"/>
</dbReference>
<dbReference type="InterPro" id="IPR000387">
    <property type="entry name" value="Tyr_Pase_dom"/>
</dbReference>
<dbReference type="CDD" id="cd14638">
    <property type="entry name" value="DSP_DUSP1"/>
    <property type="match status" value="1"/>
</dbReference>
<keyword evidence="6" id="KW-0539">Nucleus</keyword>
<evidence type="ECO:0000256" key="10">
    <source>
        <dbReference type="SAM" id="MobiDB-lite"/>
    </source>
</evidence>
<dbReference type="InterPro" id="IPR003595">
    <property type="entry name" value="Tyr_Pase_cat"/>
</dbReference>
<feature type="compositionally biased region" description="Low complexity" evidence="10">
    <location>
        <begin position="46"/>
        <end position="73"/>
    </location>
</feature>
<comment type="subcellular location">
    <subcellularLocation>
        <location evidence="1">Nucleus</location>
    </subcellularLocation>
</comment>
<dbReference type="Gene3D" id="3.40.250.10">
    <property type="entry name" value="Rhodanese-like domain"/>
    <property type="match status" value="1"/>
</dbReference>
<dbReference type="GO" id="GO:1903753">
    <property type="term" value="P:negative regulation of p38MAPK cascade"/>
    <property type="evidence" value="ECO:0007669"/>
    <property type="project" value="TreeGrafter"/>
</dbReference>
<dbReference type="InterPro" id="IPR036873">
    <property type="entry name" value="Rhodanese-like_dom_sf"/>
</dbReference>
<dbReference type="InterPro" id="IPR001763">
    <property type="entry name" value="Rhodanese-like_dom"/>
</dbReference>
<dbReference type="SMART" id="SM00195">
    <property type="entry name" value="DSPc"/>
    <property type="match status" value="1"/>
</dbReference>
<dbReference type="CDD" id="cd01446">
    <property type="entry name" value="DSP_MapKP"/>
    <property type="match status" value="1"/>
</dbReference>
<evidence type="ECO:0000259" key="14">
    <source>
        <dbReference type="PROSITE" id="PS50304"/>
    </source>
</evidence>
<dbReference type="SUPFAM" id="SSF63748">
    <property type="entry name" value="Tudor/PWWP/MBT"/>
    <property type="match status" value="1"/>
</dbReference>
<dbReference type="PROSITE" id="PS50304">
    <property type="entry name" value="TUDOR"/>
    <property type="match status" value="1"/>
</dbReference>
<dbReference type="SUPFAM" id="SSF52821">
    <property type="entry name" value="Rhodanese/Cell cycle control phosphatase"/>
    <property type="match status" value="1"/>
</dbReference>
<keyword evidence="16" id="KW-1185">Reference proteome</keyword>
<evidence type="ECO:0000313" key="15">
    <source>
        <dbReference type="EMBL" id="KAK6297923.1"/>
    </source>
</evidence>
<comment type="catalytic activity">
    <reaction evidence="8">
        <text>O-phospho-L-threonyl-[protein] + H2O = L-threonyl-[protein] + phosphate</text>
        <dbReference type="Rhea" id="RHEA:47004"/>
        <dbReference type="Rhea" id="RHEA-COMP:11060"/>
        <dbReference type="Rhea" id="RHEA-COMP:11605"/>
        <dbReference type="ChEBI" id="CHEBI:15377"/>
        <dbReference type="ChEBI" id="CHEBI:30013"/>
        <dbReference type="ChEBI" id="CHEBI:43474"/>
        <dbReference type="ChEBI" id="CHEBI:61977"/>
        <dbReference type="EC" id="3.1.3.16"/>
    </reaction>
</comment>
<evidence type="ECO:0000256" key="5">
    <source>
        <dbReference type="ARBA" id="ARBA00022912"/>
    </source>
</evidence>
<dbReference type="Pfam" id="PF00782">
    <property type="entry name" value="DSPc"/>
    <property type="match status" value="1"/>
</dbReference>
<dbReference type="PRINTS" id="PR01764">
    <property type="entry name" value="MAPKPHPHTASE"/>
</dbReference>
<dbReference type="FunFam" id="3.90.190.10:FF:000015">
    <property type="entry name" value="Dual specificity phosphatase 4"/>
    <property type="match status" value="1"/>
</dbReference>
<evidence type="ECO:0000313" key="16">
    <source>
        <dbReference type="Proteomes" id="UP001356427"/>
    </source>
</evidence>
<evidence type="ECO:0000256" key="9">
    <source>
        <dbReference type="ARBA" id="ARBA00051722"/>
    </source>
</evidence>
<dbReference type="InterPro" id="IPR020422">
    <property type="entry name" value="TYR_PHOSPHATASE_DUAL_dom"/>
</dbReference>
<dbReference type="PROSITE" id="PS50206">
    <property type="entry name" value="RHODANESE_3"/>
    <property type="match status" value="1"/>
</dbReference>
<dbReference type="Proteomes" id="UP001356427">
    <property type="component" value="Unassembled WGS sequence"/>
</dbReference>
<dbReference type="AlphaFoldDB" id="A0AAN8KTU4"/>
<dbReference type="InterPro" id="IPR002999">
    <property type="entry name" value="Tudor"/>
</dbReference>
<comment type="similarity">
    <text evidence="2">Belongs to the protein-tyrosine phosphatase family. Non-receptor class dual specificity subfamily.</text>
</comment>
<feature type="domain" description="Tyrosine specific protein phosphatases" evidence="12">
    <location>
        <begin position="801"/>
        <end position="855"/>
    </location>
</feature>
<dbReference type="Gene3D" id="3.90.190.10">
    <property type="entry name" value="Protein tyrosine phosphatase superfamily"/>
    <property type="match status" value="1"/>
</dbReference>
<keyword evidence="3" id="KW-0597">Phosphoprotein</keyword>
<dbReference type="InterPro" id="IPR000340">
    <property type="entry name" value="Dual-sp_phosphatase_cat-dom"/>
</dbReference>
<protein>
    <recommendedName>
        <fullName evidence="17">Protein-serine/threonine phosphatase</fullName>
    </recommendedName>
</protein>
<feature type="domain" description="Tyrosine-protein phosphatase" evidence="11">
    <location>
        <begin position="736"/>
        <end position="877"/>
    </location>
</feature>
<evidence type="ECO:0000256" key="4">
    <source>
        <dbReference type="ARBA" id="ARBA00022801"/>
    </source>
</evidence>
<dbReference type="GO" id="GO:0004725">
    <property type="term" value="F:protein tyrosine phosphatase activity"/>
    <property type="evidence" value="ECO:0007669"/>
    <property type="project" value="UniProtKB-EC"/>
</dbReference>
<dbReference type="SMART" id="SM00404">
    <property type="entry name" value="PTPc_motif"/>
    <property type="match status" value="1"/>
</dbReference>
<evidence type="ECO:0000256" key="6">
    <source>
        <dbReference type="ARBA" id="ARBA00023242"/>
    </source>
</evidence>
<evidence type="ECO:0000259" key="11">
    <source>
        <dbReference type="PROSITE" id="PS50054"/>
    </source>
</evidence>
<dbReference type="GO" id="GO:0005634">
    <property type="term" value="C:nucleus"/>
    <property type="evidence" value="ECO:0007669"/>
    <property type="project" value="UniProtKB-SubCell"/>
</dbReference>
<feature type="compositionally biased region" description="Low complexity" evidence="10">
    <location>
        <begin position="83"/>
        <end position="97"/>
    </location>
</feature>
<dbReference type="GO" id="GO:0017017">
    <property type="term" value="F:MAP kinase tyrosine/serine/threonine phosphatase activity"/>
    <property type="evidence" value="ECO:0007669"/>
    <property type="project" value="InterPro"/>
</dbReference>
<comment type="caution">
    <text evidence="15">The sequence shown here is derived from an EMBL/GenBank/DDBJ whole genome shotgun (WGS) entry which is preliminary data.</text>
</comment>
<name>A0AAN8KTU4_9TELE</name>
<keyword evidence="5" id="KW-0904">Protein phosphatase</keyword>
<organism evidence="15 16">
    <name type="scientific">Coregonus suidteri</name>
    <dbReference type="NCBI Taxonomy" id="861788"/>
    <lineage>
        <taxon>Eukaryota</taxon>
        <taxon>Metazoa</taxon>
        <taxon>Chordata</taxon>
        <taxon>Craniata</taxon>
        <taxon>Vertebrata</taxon>
        <taxon>Euteleostomi</taxon>
        <taxon>Actinopterygii</taxon>
        <taxon>Neopterygii</taxon>
        <taxon>Teleostei</taxon>
        <taxon>Protacanthopterygii</taxon>
        <taxon>Salmoniformes</taxon>
        <taxon>Salmonidae</taxon>
        <taxon>Coregoninae</taxon>
        <taxon>Coregonus</taxon>
    </lineage>
</organism>
<dbReference type="PANTHER" id="PTHR10159:SF309">
    <property type="entry name" value="DUAL SPECIFICITY PROTEIN PHOSPHATASE 1"/>
    <property type="match status" value="1"/>
</dbReference>
<evidence type="ECO:0008006" key="17">
    <source>
        <dbReference type="Google" id="ProtNLM"/>
    </source>
</evidence>
<sequence>MTSSDVLKFGPMLQNILMAGSITKAVQMLGALLSLQQLKLFSISSSSSSSSSQDDQVFSISSSSPSQDDQVFSISSTSKVTKLPVPSSPTSSASLTLTKDKEAKDRIFVRKEKTPQQPNATTVTTTQIKENDSQIRQKTPGATNLGKLLPGFTNPANQKTALAPPPLDPGSDTGVQHQKQTSSQLMQFLRTNHRNEPFMEFAAFFQKASYQYTSSGFTAPATTSDTLMETKNAQETKNVLETNNVSVLKKELSSELTDNQLNQHAPVFTVKRVESGGCLIFSCIIATKTELWDIGDVFTEVTRSGPSSDVITTSENKMSAASLHCQSVEISNMTLHPPAQSIHSLQNREVQEDVNNISLAPELQSFQNCCSFIAPGNQGLSIPGFQIRKFEEMAVVVSHVVHPGNFYIQQADTTLQLEGLNTDRLKGSSSLAELKCIPDIGTYVMAWFPQLERWCRAQVAKICGMSGDNNELEVEVRRLDYGDTSCLSLWNIKELSAEMTSLPLQAIQVSLANVRPVDGCGWTQQSVSWFRDMVDNRTLYARLYPQGDGDNTTVELFIEKGKLGAMRRGASLSLRLAQNGHAEHDKLRNLGIKRASMPCPSAGCWRGKTRAVCTVVRQRARGGLGVGHIVPNEDTRNRLLSGEYRSVVFLDDLSLDFGQVKNDGTLMLAVTALCRYPCGASVFFLKGGFDTFSSEYPEICTKPSAPQGLSLPLSARPDSADPGCSPCSTALYDQGGPVEILPFLYLGSAYHASRKDMLDMLGITALINVSANCPNHFEESFQYKSIPVEDNHKADISSWFNEAIEFIDSIRNKGGRVFVHCQAGISRSATICLAYLMRTNRVKLDEAFEFVKQRRSIISPNFSFMGQLLRFESQVLATSSCSSEAGSPALGKSSTVFNFPVSIPIHGSAGHGQLSFLHSPITTSPSC</sequence>
<dbReference type="InterPro" id="IPR029021">
    <property type="entry name" value="Prot-tyrosine_phosphatase-like"/>
</dbReference>
<comment type="catalytic activity">
    <reaction evidence="7">
        <text>O-phospho-L-seryl-[protein] + H2O = L-seryl-[protein] + phosphate</text>
        <dbReference type="Rhea" id="RHEA:20629"/>
        <dbReference type="Rhea" id="RHEA-COMP:9863"/>
        <dbReference type="Rhea" id="RHEA-COMP:11604"/>
        <dbReference type="ChEBI" id="CHEBI:15377"/>
        <dbReference type="ChEBI" id="CHEBI:29999"/>
        <dbReference type="ChEBI" id="CHEBI:43474"/>
        <dbReference type="ChEBI" id="CHEBI:83421"/>
        <dbReference type="EC" id="3.1.3.16"/>
    </reaction>
</comment>
<evidence type="ECO:0000256" key="3">
    <source>
        <dbReference type="ARBA" id="ARBA00022553"/>
    </source>
</evidence>
<evidence type="ECO:0000256" key="7">
    <source>
        <dbReference type="ARBA" id="ARBA00047761"/>
    </source>
</evidence>
<evidence type="ECO:0000256" key="1">
    <source>
        <dbReference type="ARBA" id="ARBA00004123"/>
    </source>
</evidence>
<evidence type="ECO:0000256" key="2">
    <source>
        <dbReference type="ARBA" id="ARBA00008601"/>
    </source>
</evidence>
<evidence type="ECO:0000259" key="13">
    <source>
        <dbReference type="PROSITE" id="PS50206"/>
    </source>
</evidence>
<feature type="domain" description="Rhodanese" evidence="13">
    <location>
        <begin position="682"/>
        <end position="701"/>
    </location>
</feature>
<dbReference type="Pfam" id="PF00567">
    <property type="entry name" value="TUDOR"/>
    <property type="match status" value="1"/>
</dbReference>
<dbReference type="PANTHER" id="PTHR10159">
    <property type="entry name" value="DUAL SPECIFICITY PROTEIN PHOSPHATASE"/>
    <property type="match status" value="1"/>
</dbReference>
<proteinExistence type="inferred from homology"/>
<dbReference type="InterPro" id="IPR008343">
    <property type="entry name" value="MKP"/>
</dbReference>
<dbReference type="Gene3D" id="2.30.30.140">
    <property type="match status" value="1"/>
</dbReference>
<feature type="domain" description="Tudor" evidence="14">
    <location>
        <begin position="437"/>
        <end position="502"/>
    </location>
</feature>